<dbReference type="PANTHER" id="PTHR33055">
    <property type="entry name" value="TRANSPOSASE FOR INSERTION SEQUENCE ELEMENT IS1111A"/>
    <property type="match status" value="1"/>
</dbReference>
<evidence type="ECO:0000259" key="1">
    <source>
        <dbReference type="Pfam" id="PF02371"/>
    </source>
</evidence>
<evidence type="ECO:0000313" key="2">
    <source>
        <dbReference type="EMBL" id="KTR08181.1"/>
    </source>
</evidence>
<dbReference type="Proteomes" id="UP000078529">
    <property type="component" value="Unassembled WGS sequence"/>
</dbReference>
<dbReference type="GO" id="GO:0004803">
    <property type="term" value="F:transposase activity"/>
    <property type="evidence" value="ECO:0007669"/>
    <property type="project" value="InterPro"/>
</dbReference>
<dbReference type="PATRIC" id="fig|401562.4.peg.3471"/>
<dbReference type="AlphaFoldDB" id="A0A175RXJ3"/>
<dbReference type="RefSeq" id="WP_430515408.1">
    <property type="nucleotide sequence ID" value="NZ_LDQA01000005.1"/>
</dbReference>
<evidence type="ECO:0000313" key="3">
    <source>
        <dbReference type="Proteomes" id="UP000078529"/>
    </source>
</evidence>
<comment type="caution">
    <text evidence="2">The sequence shown here is derived from an EMBL/GenBank/DDBJ whole genome shotgun (WGS) entry which is preliminary data.</text>
</comment>
<feature type="non-terminal residue" evidence="2">
    <location>
        <position position="1"/>
    </location>
</feature>
<dbReference type="InterPro" id="IPR003346">
    <property type="entry name" value="Transposase_20"/>
</dbReference>
<gene>
    <name evidence="2" type="ORF">NS365_01505</name>
</gene>
<reference evidence="2 3" key="1">
    <citation type="journal article" date="2016" name="Front. Microbiol.">
        <title>Genomic Resource of Rice Seed Associated Bacteria.</title>
        <authorList>
            <person name="Midha S."/>
            <person name="Bansal K."/>
            <person name="Sharma S."/>
            <person name="Kumar N."/>
            <person name="Patil P.P."/>
            <person name="Chaudhry V."/>
            <person name="Patil P.B."/>
        </authorList>
    </citation>
    <scope>NUCLEOTIDE SEQUENCE [LARGE SCALE GENOMIC DNA]</scope>
    <source>
        <strain evidence="2 3">NS365</strain>
    </source>
</reference>
<accession>A0A175RXJ3</accession>
<name>A0A175RXJ3_9HYPH</name>
<dbReference type="GO" id="GO:0006313">
    <property type="term" value="P:DNA transposition"/>
    <property type="evidence" value="ECO:0007669"/>
    <property type="project" value="InterPro"/>
</dbReference>
<feature type="domain" description="Transposase IS116/IS110/IS902 C-terminal" evidence="1">
    <location>
        <begin position="1"/>
        <end position="79"/>
    </location>
</feature>
<proteinExistence type="predicted"/>
<dbReference type="PANTHER" id="PTHR33055:SF3">
    <property type="entry name" value="PUTATIVE TRANSPOSASE FOR IS117-RELATED"/>
    <property type="match status" value="1"/>
</dbReference>
<organism evidence="2 3">
    <name type="scientific">Aureimonas ureilytica</name>
    <dbReference type="NCBI Taxonomy" id="401562"/>
    <lineage>
        <taxon>Bacteria</taxon>
        <taxon>Pseudomonadati</taxon>
        <taxon>Pseudomonadota</taxon>
        <taxon>Alphaproteobacteria</taxon>
        <taxon>Hyphomicrobiales</taxon>
        <taxon>Aurantimonadaceae</taxon>
        <taxon>Aureimonas</taxon>
    </lineage>
</organism>
<dbReference type="Pfam" id="PF02371">
    <property type="entry name" value="Transposase_20"/>
    <property type="match status" value="1"/>
</dbReference>
<dbReference type="EMBL" id="LDQA01000005">
    <property type="protein sequence ID" value="KTR08181.1"/>
    <property type="molecule type" value="Genomic_DNA"/>
</dbReference>
<protein>
    <submittedName>
        <fullName evidence="2">Transposase</fullName>
    </submittedName>
</protein>
<dbReference type="InterPro" id="IPR047650">
    <property type="entry name" value="Transpos_IS110"/>
</dbReference>
<dbReference type="GO" id="GO:0003677">
    <property type="term" value="F:DNA binding"/>
    <property type="evidence" value="ECO:0007669"/>
    <property type="project" value="InterPro"/>
</dbReference>
<keyword evidence="3" id="KW-1185">Reference proteome</keyword>
<sequence length="131" mass="14254">LMSVPGVGPVVSLAFVATIDDPGRFSNSKAVGPALGLVPRLSQSGETERIGRISRCGDAMMRGLLFEAATVLLTRVRTWSWLKAWAVNLAKRRGMKRAIVALSRRLAVILHRIWVDGSRVPMDTGNGMSRL</sequence>